<dbReference type="AlphaFoldDB" id="K0QY99"/>
<accession>K0QY99</accession>
<keyword evidence="2" id="KW-0812">Transmembrane</keyword>
<evidence type="ECO:0000256" key="1">
    <source>
        <dbReference type="SAM" id="MobiDB-lite"/>
    </source>
</evidence>
<organism evidence="3 4">
    <name type="scientific">Thalassiosira oceanica</name>
    <name type="common">Marine diatom</name>
    <dbReference type="NCBI Taxonomy" id="159749"/>
    <lineage>
        <taxon>Eukaryota</taxon>
        <taxon>Sar</taxon>
        <taxon>Stramenopiles</taxon>
        <taxon>Ochrophyta</taxon>
        <taxon>Bacillariophyta</taxon>
        <taxon>Coscinodiscophyceae</taxon>
        <taxon>Thalassiosirophycidae</taxon>
        <taxon>Thalassiosirales</taxon>
        <taxon>Thalassiosiraceae</taxon>
        <taxon>Thalassiosira</taxon>
    </lineage>
</organism>
<feature type="non-terminal residue" evidence="3">
    <location>
        <position position="1"/>
    </location>
</feature>
<keyword evidence="2" id="KW-0472">Membrane</keyword>
<keyword evidence="2" id="KW-1133">Transmembrane helix</keyword>
<protein>
    <submittedName>
        <fullName evidence="3">Uncharacterized protein</fullName>
    </submittedName>
</protein>
<keyword evidence="4" id="KW-1185">Reference proteome</keyword>
<gene>
    <name evidence="3" type="ORF">THAOC_37581</name>
</gene>
<feature type="transmembrane region" description="Helical" evidence="2">
    <location>
        <begin position="20"/>
        <end position="44"/>
    </location>
</feature>
<feature type="region of interest" description="Disordered" evidence="1">
    <location>
        <begin position="66"/>
        <end position="89"/>
    </location>
</feature>
<dbReference type="EMBL" id="AGNL01050437">
    <property type="protein sequence ID" value="EJK43928.1"/>
    <property type="molecule type" value="Genomic_DNA"/>
</dbReference>
<evidence type="ECO:0000313" key="3">
    <source>
        <dbReference type="EMBL" id="EJK43928.1"/>
    </source>
</evidence>
<name>K0QY99_THAOC</name>
<evidence type="ECO:0000313" key="4">
    <source>
        <dbReference type="Proteomes" id="UP000266841"/>
    </source>
</evidence>
<comment type="caution">
    <text evidence="3">The sequence shown here is derived from an EMBL/GenBank/DDBJ whole genome shotgun (WGS) entry which is preliminary data.</text>
</comment>
<proteinExistence type="predicted"/>
<reference evidence="3 4" key="1">
    <citation type="journal article" date="2012" name="Genome Biol.">
        <title>Genome and low-iron response of an oceanic diatom adapted to chronic iron limitation.</title>
        <authorList>
            <person name="Lommer M."/>
            <person name="Specht M."/>
            <person name="Roy A.S."/>
            <person name="Kraemer L."/>
            <person name="Andreson R."/>
            <person name="Gutowska M.A."/>
            <person name="Wolf J."/>
            <person name="Bergner S.V."/>
            <person name="Schilhabel M.B."/>
            <person name="Klostermeier U.C."/>
            <person name="Beiko R.G."/>
            <person name="Rosenstiel P."/>
            <person name="Hippler M."/>
            <person name="Laroche J."/>
        </authorList>
    </citation>
    <scope>NUCLEOTIDE SEQUENCE [LARGE SCALE GENOMIC DNA]</scope>
    <source>
        <strain evidence="3 4">CCMP1005</strain>
    </source>
</reference>
<sequence length="108" mass="11697">VGQATYFGGDYQPDKTKGYVYWAAFTTQMTFVLRAAIGAAVASLRRKRALVAHLNGTSAIGRIHRTGLSSPSIDDGEPPSQHLWNNNDGDGVDIKVMPLAPQVYGNYD</sequence>
<evidence type="ECO:0000256" key="2">
    <source>
        <dbReference type="SAM" id="Phobius"/>
    </source>
</evidence>
<dbReference type="Proteomes" id="UP000266841">
    <property type="component" value="Unassembled WGS sequence"/>
</dbReference>